<accession>A0ABY6INK0</accession>
<feature type="domain" description="Alpha-glutamyl/putrescinyl thymine pyrophosphorylase clade 3" evidence="1">
    <location>
        <begin position="35"/>
        <end position="312"/>
    </location>
</feature>
<organism evidence="2 3">
    <name type="scientific">Pelagibacterium flavum</name>
    <dbReference type="NCBI Taxonomy" id="2984530"/>
    <lineage>
        <taxon>Bacteria</taxon>
        <taxon>Pseudomonadati</taxon>
        <taxon>Pseudomonadota</taxon>
        <taxon>Alphaproteobacteria</taxon>
        <taxon>Hyphomicrobiales</taxon>
        <taxon>Devosiaceae</taxon>
        <taxon>Pelagibacterium</taxon>
    </lineage>
</organism>
<name>A0ABY6INK0_9HYPH</name>
<dbReference type="Proteomes" id="UP001163882">
    <property type="component" value="Chromosome"/>
</dbReference>
<dbReference type="RefSeq" id="WP_264224575.1">
    <property type="nucleotide sequence ID" value="NZ_CP107716.1"/>
</dbReference>
<evidence type="ECO:0000313" key="2">
    <source>
        <dbReference type="EMBL" id="UYQ70897.1"/>
    </source>
</evidence>
<sequence>MTKGSHRSRCNDLLAGLSAYEADHGPLPGINDPAARVTLVAQMISSLRRIEYVRIFRQRPAMSPLRIEPQSDLFDPLKGAFFLDSKGSRDEAVWLAFIGTHFGKHQTDAWKLAANVMGSFGAGPTWTLSNYAGDPAGFDAMLLAHQAELEDKLLSGRFSNHRQYQSKQAEVISRVFATFSDWLLSPGGINARVRAIHEKVGQEPSVVFSQLYKSMKEVYGFGRLGKFDFLTMIGKLDLAPIEPDSVHFVGATGPLSGGKLLLLGSTEAKAMPKSIEARIDTLDDYLNVGKQVLEDSLCNWQKNPTTFVYFRG</sequence>
<dbReference type="InterPro" id="IPR041271">
    <property type="entry name" value="AGPT-Pplase3"/>
</dbReference>
<dbReference type="EMBL" id="CP107716">
    <property type="protein sequence ID" value="UYQ70897.1"/>
    <property type="molecule type" value="Genomic_DNA"/>
</dbReference>
<dbReference type="Pfam" id="PF18746">
    <property type="entry name" value="aGPT-Pplase3"/>
    <property type="match status" value="1"/>
</dbReference>
<protein>
    <recommendedName>
        <fullName evidence="1">Alpha-glutamyl/putrescinyl thymine pyrophosphorylase clade 3 domain-containing protein</fullName>
    </recommendedName>
</protein>
<keyword evidence="3" id="KW-1185">Reference proteome</keyword>
<proteinExistence type="predicted"/>
<gene>
    <name evidence="2" type="ORF">OF122_12585</name>
</gene>
<reference evidence="2" key="1">
    <citation type="submission" date="2022-10" db="EMBL/GenBank/DDBJ databases">
        <title>YIM 151497 complete genome.</title>
        <authorList>
            <person name="Chen X."/>
        </authorList>
    </citation>
    <scope>NUCLEOTIDE SEQUENCE</scope>
    <source>
        <strain evidence="2">YIM 151497</strain>
    </source>
</reference>
<evidence type="ECO:0000259" key="1">
    <source>
        <dbReference type="Pfam" id="PF18746"/>
    </source>
</evidence>
<evidence type="ECO:0000313" key="3">
    <source>
        <dbReference type="Proteomes" id="UP001163882"/>
    </source>
</evidence>